<dbReference type="PROSITE" id="PS50850">
    <property type="entry name" value="MFS"/>
    <property type="match status" value="1"/>
</dbReference>
<evidence type="ECO:0000256" key="5">
    <source>
        <dbReference type="ARBA" id="ARBA00023136"/>
    </source>
</evidence>
<dbReference type="Proteomes" id="UP000554482">
    <property type="component" value="Unassembled WGS sequence"/>
</dbReference>
<evidence type="ECO:0000256" key="6">
    <source>
        <dbReference type="SAM" id="Phobius"/>
    </source>
</evidence>
<dbReference type="GO" id="GO:0016020">
    <property type="term" value="C:membrane"/>
    <property type="evidence" value="ECO:0007669"/>
    <property type="project" value="UniProtKB-SubCell"/>
</dbReference>
<keyword evidence="4 6" id="KW-1133">Transmembrane helix</keyword>
<dbReference type="EMBL" id="JABWDY010028188">
    <property type="protein sequence ID" value="KAF5187305.1"/>
    <property type="molecule type" value="Genomic_DNA"/>
</dbReference>
<evidence type="ECO:0000256" key="2">
    <source>
        <dbReference type="ARBA" id="ARBA00022448"/>
    </source>
</evidence>
<keyword evidence="9" id="KW-1185">Reference proteome</keyword>
<reference evidence="8 9" key="1">
    <citation type="submission" date="2020-06" db="EMBL/GenBank/DDBJ databases">
        <title>Transcriptomic and genomic resources for Thalictrum thalictroides and T. hernandezii: Facilitating candidate gene discovery in an emerging model plant lineage.</title>
        <authorList>
            <person name="Arias T."/>
            <person name="Riano-Pachon D.M."/>
            <person name="Di Stilio V.S."/>
        </authorList>
    </citation>
    <scope>NUCLEOTIDE SEQUENCE [LARGE SCALE GENOMIC DNA]</scope>
    <source>
        <strain evidence="9">cv. WT478/WT964</strain>
        <tissue evidence="8">Leaves</tissue>
    </source>
</reference>
<comment type="subcellular location">
    <subcellularLocation>
        <location evidence="1">Membrane</location>
        <topology evidence="1">Multi-pass membrane protein</topology>
    </subcellularLocation>
</comment>
<protein>
    <submittedName>
        <fullName evidence="8">Zinc induced facilitator-like 1-like</fullName>
    </submittedName>
</protein>
<dbReference type="InterPro" id="IPR011701">
    <property type="entry name" value="MFS"/>
</dbReference>
<proteinExistence type="predicted"/>
<sequence length="488" mass="53477">MDTATEPLLKKSNKVYYENCPGCKVDQRKDTYEGIPIKEFFYVWIVVLSTSLPISSLFPFIYFMIRDTHIAKREEDIGYYAGFVGSAFMFGRASTSVLWGMIADRYGRKPVMIFGTMAVFLFNTLFGFSTSFWMAVTTRFLLGSLNGAHGPIKAYASEVSRPEHQALALSLVSVAWGIGLIIGPAIGGFLAMPAEKYPDLISKDSLFGRFPYLLPCLCISMLGLVVCVVCFWLPESLHRNHGNNRGDDSYEALEASSSIDNTKADLLGNGQSHSASKKSILKNWPLMSSIIVYCIFSLNDMAYTEIFSLWAVSPRKLGGLSFSTDDVGVVLAISGAGLFTFQTLLYPRVERLLGPIMVSRITAVLTIPVQQSFPFIAMLSGISLSIVLNCASALKNVFSVCIVTGLFVLQNNAVDQHQRGAANGIAMTGVSLFKAFGPAMGGVLFSWAEKRQGASFLPGTHMIFFILNVITVIGLITTYEPFLVVRAH</sequence>
<dbReference type="Pfam" id="PF07690">
    <property type="entry name" value="MFS_1"/>
    <property type="match status" value="1"/>
</dbReference>
<feature type="transmembrane region" description="Helical" evidence="6">
    <location>
        <begin position="212"/>
        <end position="233"/>
    </location>
</feature>
<dbReference type="AlphaFoldDB" id="A0A7J6VSV4"/>
<feature type="transmembrane region" description="Helical" evidence="6">
    <location>
        <begin position="286"/>
        <end position="307"/>
    </location>
</feature>
<keyword evidence="5 6" id="KW-0472">Membrane</keyword>
<evidence type="ECO:0000313" key="8">
    <source>
        <dbReference type="EMBL" id="KAF5187305.1"/>
    </source>
</evidence>
<evidence type="ECO:0000256" key="3">
    <source>
        <dbReference type="ARBA" id="ARBA00022692"/>
    </source>
</evidence>
<comment type="caution">
    <text evidence="8">The sequence shown here is derived from an EMBL/GenBank/DDBJ whole genome shotgun (WGS) entry which is preliminary data.</text>
</comment>
<dbReference type="Gene3D" id="1.20.1250.20">
    <property type="entry name" value="MFS general substrate transporter like domains"/>
    <property type="match status" value="1"/>
</dbReference>
<dbReference type="GO" id="GO:0022857">
    <property type="term" value="F:transmembrane transporter activity"/>
    <property type="evidence" value="ECO:0007669"/>
    <property type="project" value="InterPro"/>
</dbReference>
<dbReference type="InterPro" id="IPR036259">
    <property type="entry name" value="MFS_trans_sf"/>
</dbReference>
<organism evidence="8 9">
    <name type="scientific">Thalictrum thalictroides</name>
    <name type="common">Rue-anemone</name>
    <name type="synonym">Anemone thalictroides</name>
    <dbReference type="NCBI Taxonomy" id="46969"/>
    <lineage>
        <taxon>Eukaryota</taxon>
        <taxon>Viridiplantae</taxon>
        <taxon>Streptophyta</taxon>
        <taxon>Embryophyta</taxon>
        <taxon>Tracheophyta</taxon>
        <taxon>Spermatophyta</taxon>
        <taxon>Magnoliopsida</taxon>
        <taxon>Ranunculales</taxon>
        <taxon>Ranunculaceae</taxon>
        <taxon>Thalictroideae</taxon>
        <taxon>Thalictrum</taxon>
    </lineage>
</organism>
<feature type="domain" description="Major facilitator superfamily (MFS) profile" evidence="7">
    <location>
        <begin position="39"/>
        <end position="486"/>
    </location>
</feature>
<feature type="transmembrane region" description="Helical" evidence="6">
    <location>
        <begin position="358"/>
        <end position="380"/>
    </location>
</feature>
<evidence type="ECO:0000259" key="7">
    <source>
        <dbReference type="PROSITE" id="PS50850"/>
    </source>
</evidence>
<name>A0A7J6VSV4_THATH</name>
<feature type="transmembrane region" description="Helical" evidence="6">
    <location>
        <begin position="327"/>
        <end position="346"/>
    </location>
</feature>
<dbReference type="InterPro" id="IPR020846">
    <property type="entry name" value="MFS_dom"/>
</dbReference>
<feature type="transmembrane region" description="Helical" evidence="6">
    <location>
        <begin position="460"/>
        <end position="479"/>
    </location>
</feature>
<keyword evidence="2" id="KW-0813">Transport</keyword>
<feature type="transmembrane region" description="Helical" evidence="6">
    <location>
        <begin position="41"/>
        <end position="65"/>
    </location>
</feature>
<evidence type="ECO:0000256" key="1">
    <source>
        <dbReference type="ARBA" id="ARBA00004141"/>
    </source>
</evidence>
<evidence type="ECO:0000313" key="9">
    <source>
        <dbReference type="Proteomes" id="UP000554482"/>
    </source>
</evidence>
<feature type="transmembrane region" description="Helical" evidence="6">
    <location>
        <begin position="77"/>
        <end position="99"/>
    </location>
</feature>
<feature type="transmembrane region" description="Helical" evidence="6">
    <location>
        <begin position="111"/>
        <end position="136"/>
    </location>
</feature>
<feature type="transmembrane region" description="Helical" evidence="6">
    <location>
        <begin position="386"/>
        <end position="409"/>
    </location>
</feature>
<dbReference type="OrthoDB" id="10262656at2759"/>
<keyword evidence="3 6" id="KW-0812">Transmembrane</keyword>
<dbReference type="PANTHER" id="PTHR23504:SF15">
    <property type="entry name" value="MAJOR FACILITATOR SUPERFAMILY (MFS) PROFILE DOMAIN-CONTAINING PROTEIN"/>
    <property type="match status" value="1"/>
</dbReference>
<dbReference type="SUPFAM" id="SSF103473">
    <property type="entry name" value="MFS general substrate transporter"/>
    <property type="match status" value="1"/>
</dbReference>
<evidence type="ECO:0000256" key="4">
    <source>
        <dbReference type="ARBA" id="ARBA00022989"/>
    </source>
</evidence>
<feature type="transmembrane region" description="Helical" evidence="6">
    <location>
        <begin position="421"/>
        <end position="448"/>
    </location>
</feature>
<dbReference type="PANTHER" id="PTHR23504">
    <property type="entry name" value="MAJOR FACILITATOR SUPERFAMILY DOMAIN-CONTAINING PROTEIN 10"/>
    <property type="match status" value="1"/>
</dbReference>
<feature type="transmembrane region" description="Helical" evidence="6">
    <location>
        <begin position="166"/>
        <end position="192"/>
    </location>
</feature>
<dbReference type="CDD" id="cd17330">
    <property type="entry name" value="MFS_SLC46_TetA_like"/>
    <property type="match status" value="1"/>
</dbReference>
<gene>
    <name evidence="8" type="ORF">FRX31_023107</name>
</gene>
<accession>A0A7J6VSV4</accession>